<comment type="caution">
    <text evidence="1">The sequence shown here is derived from an EMBL/GenBank/DDBJ whole genome shotgun (WGS) entry which is preliminary data.</text>
</comment>
<evidence type="ECO:0000313" key="1">
    <source>
        <dbReference type="EMBL" id="GFQ86046.1"/>
    </source>
</evidence>
<evidence type="ECO:0000313" key="2">
    <source>
        <dbReference type="Proteomes" id="UP000887116"/>
    </source>
</evidence>
<protein>
    <submittedName>
        <fullName evidence="1">Uncharacterized protein</fullName>
    </submittedName>
</protein>
<dbReference type="EMBL" id="BMAO01003154">
    <property type="protein sequence ID" value="GFQ86046.1"/>
    <property type="molecule type" value="Genomic_DNA"/>
</dbReference>
<sequence>MLVFCKLHLRVEVFYHKRKLKDSYFKKNIGHSLQATGTKSGNAAEGLQSPLKLLSSFYRSQGTFYSDDEDEKLCAMQWTHL</sequence>
<dbReference type="Proteomes" id="UP000887116">
    <property type="component" value="Unassembled WGS sequence"/>
</dbReference>
<dbReference type="AlphaFoldDB" id="A0A8X6KVQ1"/>
<gene>
    <name evidence="1" type="ORF">TNCT_609871</name>
</gene>
<reference evidence="1" key="1">
    <citation type="submission" date="2020-07" db="EMBL/GenBank/DDBJ databases">
        <title>Multicomponent nature underlies the extraordinary mechanical properties of spider dragline silk.</title>
        <authorList>
            <person name="Kono N."/>
            <person name="Nakamura H."/>
            <person name="Mori M."/>
            <person name="Yoshida Y."/>
            <person name="Ohtoshi R."/>
            <person name="Malay A.D."/>
            <person name="Moran D.A.P."/>
            <person name="Tomita M."/>
            <person name="Numata K."/>
            <person name="Arakawa K."/>
        </authorList>
    </citation>
    <scope>NUCLEOTIDE SEQUENCE</scope>
</reference>
<organism evidence="1 2">
    <name type="scientific">Trichonephila clavata</name>
    <name type="common">Joro spider</name>
    <name type="synonym">Nephila clavata</name>
    <dbReference type="NCBI Taxonomy" id="2740835"/>
    <lineage>
        <taxon>Eukaryota</taxon>
        <taxon>Metazoa</taxon>
        <taxon>Ecdysozoa</taxon>
        <taxon>Arthropoda</taxon>
        <taxon>Chelicerata</taxon>
        <taxon>Arachnida</taxon>
        <taxon>Araneae</taxon>
        <taxon>Araneomorphae</taxon>
        <taxon>Entelegynae</taxon>
        <taxon>Araneoidea</taxon>
        <taxon>Nephilidae</taxon>
        <taxon>Trichonephila</taxon>
    </lineage>
</organism>
<keyword evidence="2" id="KW-1185">Reference proteome</keyword>
<accession>A0A8X6KVQ1</accession>
<name>A0A8X6KVQ1_TRICU</name>
<proteinExistence type="predicted"/>